<comment type="caution">
    <text evidence="2">The sequence shown here is derived from an EMBL/GenBank/DDBJ whole genome shotgun (WGS) entry which is preliminary data.</text>
</comment>
<dbReference type="Gene3D" id="3.30.420.10">
    <property type="entry name" value="Ribonuclease H-like superfamily/Ribonuclease H"/>
    <property type="match status" value="1"/>
</dbReference>
<reference evidence="2 3" key="1">
    <citation type="submission" date="2024-01" db="EMBL/GenBank/DDBJ databases">
        <title>The complete chloroplast genome sequence of Lithospermum erythrorhizon: insights into the phylogenetic relationship among Boraginaceae species and the maternal lineages of purple gromwells.</title>
        <authorList>
            <person name="Okada T."/>
            <person name="Watanabe K."/>
        </authorList>
    </citation>
    <scope>NUCLEOTIDE SEQUENCE [LARGE SCALE GENOMIC DNA]</scope>
</reference>
<organism evidence="2 3">
    <name type="scientific">Lithospermum erythrorhizon</name>
    <name type="common">Purple gromwell</name>
    <name type="synonym">Lithospermum officinale var. erythrorhizon</name>
    <dbReference type="NCBI Taxonomy" id="34254"/>
    <lineage>
        <taxon>Eukaryota</taxon>
        <taxon>Viridiplantae</taxon>
        <taxon>Streptophyta</taxon>
        <taxon>Embryophyta</taxon>
        <taxon>Tracheophyta</taxon>
        <taxon>Spermatophyta</taxon>
        <taxon>Magnoliopsida</taxon>
        <taxon>eudicotyledons</taxon>
        <taxon>Gunneridae</taxon>
        <taxon>Pentapetalae</taxon>
        <taxon>asterids</taxon>
        <taxon>lamiids</taxon>
        <taxon>Boraginales</taxon>
        <taxon>Boraginaceae</taxon>
        <taxon>Boraginoideae</taxon>
        <taxon>Lithospermeae</taxon>
        <taxon>Lithospermum</taxon>
    </lineage>
</organism>
<proteinExistence type="predicted"/>
<dbReference type="AlphaFoldDB" id="A0AAV3PHU6"/>
<dbReference type="EMBL" id="BAABME010001432">
    <property type="protein sequence ID" value="GAA0149592.1"/>
    <property type="molecule type" value="Genomic_DNA"/>
</dbReference>
<gene>
    <name evidence="2" type="ORF">LIER_08730</name>
</gene>
<evidence type="ECO:0000313" key="2">
    <source>
        <dbReference type="EMBL" id="GAA0149592.1"/>
    </source>
</evidence>
<protein>
    <recommendedName>
        <fullName evidence="1">RNase H type-1 domain-containing protein</fullName>
    </recommendedName>
</protein>
<dbReference type="Proteomes" id="UP001454036">
    <property type="component" value="Unassembled WGS sequence"/>
</dbReference>
<dbReference type="InterPro" id="IPR036397">
    <property type="entry name" value="RNaseH_sf"/>
</dbReference>
<feature type="domain" description="RNase H type-1" evidence="1">
    <location>
        <begin position="32"/>
        <end position="70"/>
    </location>
</feature>
<evidence type="ECO:0000259" key="1">
    <source>
        <dbReference type="Pfam" id="PF13456"/>
    </source>
</evidence>
<name>A0AAV3PHU6_LITER</name>
<evidence type="ECO:0000313" key="3">
    <source>
        <dbReference type="Proteomes" id="UP001454036"/>
    </source>
</evidence>
<sequence length="70" mass="7959">MVISREPVTQDCWNCEVKIGGYKTEDFRQDLVVIAEAMAIKDGLEFAVTSHWQKMEIESDSKQVIQVLNG</sequence>
<dbReference type="GO" id="GO:0003676">
    <property type="term" value="F:nucleic acid binding"/>
    <property type="evidence" value="ECO:0007669"/>
    <property type="project" value="InterPro"/>
</dbReference>
<dbReference type="GO" id="GO:0004523">
    <property type="term" value="F:RNA-DNA hybrid ribonuclease activity"/>
    <property type="evidence" value="ECO:0007669"/>
    <property type="project" value="InterPro"/>
</dbReference>
<dbReference type="InterPro" id="IPR002156">
    <property type="entry name" value="RNaseH_domain"/>
</dbReference>
<accession>A0AAV3PHU6</accession>
<keyword evidence="3" id="KW-1185">Reference proteome</keyword>
<dbReference type="Pfam" id="PF13456">
    <property type="entry name" value="RVT_3"/>
    <property type="match status" value="1"/>
</dbReference>